<dbReference type="SUPFAM" id="SSF53822">
    <property type="entry name" value="Periplasmic binding protein-like I"/>
    <property type="match status" value="1"/>
</dbReference>
<comment type="caution">
    <text evidence="5">The sequence shown here is derived from an EMBL/GenBank/DDBJ whole genome shotgun (WGS) entry which is preliminary data.</text>
</comment>
<dbReference type="PANTHER" id="PTHR30483">
    <property type="entry name" value="LEUCINE-SPECIFIC-BINDING PROTEIN"/>
    <property type="match status" value="1"/>
</dbReference>
<feature type="signal peptide" evidence="3">
    <location>
        <begin position="1"/>
        <end position="21"/>
    </location>
</feature>
<evidence type="ECO:0000256" key="3">
    <source>
        <dbReference type="SAM" id="SignalP"/>
    </source>
</evidence>
<evidence type="ECO:0000313" key="5">
    <source>
        <dbReference type="EMBL" id="TXN30250.1"/>
    </source>
</evidence>
<dbReference type="Pfam" id="PF13458">
    <property type="entry name" value="Peripla_BP_6"/>
    <property type="match status" value="1"/>
</dbReference>
<gene>
    <name evidence="5" type="ORF">FVP33_09520</name>
</gene>
<dbReference type="EMBL" id="VRMG01000007">
    <property type="protein sequence ID" value="TXN30250.1"/>
    <property type="molecule type" value="Genomic_DNA"/>
</dbReference>
<reference evidence="5 6" key="1">
    <citation type="submission" date="2019-08" db="EMBL/GenBank/DDBJ databases">
        <title>Bacterial whole genome sequence for Glaciihabitans sp. CHu50b-6-2.</title>
        <authorList>
            <person name="Jin L."/>
        </authorList>
    </citation>
    <scope>NUCLEOTIDE SEQUENCE [LARGE SCALE GENOMIC DNA]</scope>
    <source>
        <strain evidence="5 6">CHu50b-6-2</strain>
    </source>
</reference>
<proteinExistence type="inferred from homology"/>
<keyword evidence="2 3" id="KW-0732">Signal</keyword>
<comment type="similarity">
    <text evidence="1">Belongs to the leucine-binding protein family.</text>
</comment>
<dbReference type="Gene3D" id="3.40.50.2300">
    <property type="match status" value="2"/>
</dbReference>
<protein>
    <submittedName>
        <fullName evidence="5">Amino acid ABC transporter substrate-binding protein</fullName>
    </submittedName>
</protein>
<sequence>MPSPRTLVVVALSAALSLAVAGCATEAPKPVPTRTQSSSVKPTGDGVLRIGTLFPTTGAQAYLGPAQAAAVEAAVREINEAGGVLGKPVEVLHRDSGDVSTDTIEKSFADLQTRKVDVLIGPSSSVLAERLAPKLAAAGIPMISPAATSVRLSTMADSGLFFRTIPSAALEGDAIARAIGGKGRVAYVYLDDETGAAILGSLRSRLKAGFGSLVATQKFDPSVKDFAPIVAAVKKATPDAVVFASTFAAMEQNTAVITALTAAGLGGAKLWLTGENMADYSQALPAGTLTGVNGILAGAGSDAAFTARVKAADPATSSMAYAPEAYDATILAALAAIVARDAGGPSIAARLTDVSKGGIKCTSFGECVAVLKTQPDIDYDGISGPIAFDSKGDPTSAHFGVYKYDAANRFARTGDIVGG</sequence>
<keyword evidence="6" id="KW-1185">Reference proteome</keyword>
<organism evidence="5 6">
    <name type="scientific">Lacisediminihabitans profunda</name>
    <dbReference type="NCBI Taxonomy" id="2594790"/>
    <lineage>
        <taxon>Bacteria</taxon>
        <taxon>Bacillati</taxon>
        <taxon>Actinomycetota</taxon>
        <taxon>Actinomycetes</taxon>
        <taxon>Micrococcales</taxon>
        <taxon>Microbacteriaceae</taxon>
        <taxon>Lacisediminihabitans</taxon>
    </lineage>
</organism>
<dbReference type="InterPro" id="IPR028082">
    <property type="entry name" value="Peripla_BP_I"/>
</dbReference>
<dbReference type="AlphaFoldDB" id="A0A5C8UQQ2"/>
<dbReference type="InterPro" id="IPR051010">
    <property type="entry name" value="BCAA_transport"/>
</dbReference>
<dbReference type="RefSeq" id="WP_147783436.1">
    <property type="nucleotide sequence ID" value="NZ_VRMG01000007.1"/>
</dbReference>
<accession>A0A5C8UQQ2</accession>
<feature type="chain" id="PRO_5038886972" evidence="3">
    <location>
        <begin position="22"/>
        <end position="419"/>
    </location>
</feature>
<dbReference type="InterPro" id="IPR028081">
    <property type="entry name" value="Leu-bd"/>
</dbReference>
<feature type="domain" description="Leucine-binding protein" evidence="4">
    <location>
        <begin position="48"/>
        <end position="389"/>
    </location>
</feature>
<evidence type="ECO:0000256" key="1">
    <source>
        <dbReference type="ARBA" id="ARBA00010062"/>
    </source>
</evidence>
<evidence type="ECO:0000259" key="4">
    <source>
        <dbReference type="Pfam" id="PF13458"/>
    </source>
</evidence>
<name>A0A5C8UQQ2_9MICO</name>
<dbReference type="Proteomes" id="UP000321379">
    <property type="component" value="Unassembled WGS sequence"/>
</dbReference>
<dbReference type="PANTHER" id="PTHR30483:SF6">
    <property type="entry name" value="PERIPLASMIC BINDING PROTEIN OF ABC TRANSPORTER FOR NATURAL AMINO ACIDS"/>
    <property type="match status" value="1"/>
</dbReference>
<evidence type="ECO:0000313" key="6">
    <source>
        <dbReference type="Proteomes" id="UP000321379"/>
    </source>
</evidence>
<dbReference type="PROSITE" id="PS51257">
    <property type="entry name" value="PROKAR_LIPOPROTEIN"/>
    <property type="match status" value="1"/>
</dbReference>
<evidence type="ECO:0000256" key="2">
    <source>
        <dbReference type="ARBA" id="ARBA00022729"/>
    </source>
</evidence>